<reference evidence="2 3" key="1">
    <citation type="journal article" date="2019" name="Commun. Biol.">
        <title>The bagworm genome reveals a unique fibroin gene that provides high tensile strength.</title>
        <authorList>
            <person name="Kono N."/>
            <person name="Nakamura H."/>
            <person name="Ohtoshi R."/>
            <person name="Tomita M."/>
            <person name="Numata K."/>
            <person name="Arakawa K."/>
        </authorList>
    </citation>
    <scope>NUCLEOTIDE SEQUENCE [LARGE SCALE GENOMIC DNA]</scope>
</reference>
<protein>
    <submittedName>
        <fullName evidence="2">Uncharacterized protein</fullName>
    </submittedName>
</protein>
<feature type="compositionally biased region" description="Basic and acidic residues" evidence="1">
    <location>
        <begin position="1"/>
        <end position="10"/>
    </location>
</feature>
<comment type="caution">
    <text evidence="2">The sequence shown here is derived from an EMBL/GenBank/DDBJ whole genome shotgun (WGS) entry which is preliminary data.</text>
</comment>
<accession>A0A4C1TZK6</accession>
<evidence type="ECO:0000313" key="3">
    <source>
        <dbReference type="Proteomes" id="UP000299102"/>
    </source>
</evidence>
<organism evidence="2 3">
    <name type="scientific">Eumeta variegata</name>
    <name type="common">Bagworm moth</name>
    <name type="synonym">Eumeta japonica</name>
    <dbReference type="NCBI Taxonomy" id="151549"/>
    <lineage>
        <taxon>Eukaryota</taxon>
        <taxon>Metazoa</taxon>
        <taxon>Ecdysozoa</taxon>
        <taxon>Arthropoda</taxon>
        <taxon>Hexapoda</taxon>
        <taxon>Insecta</taxon>
        <taxon>Pterygota</taxon>
        <taxon>Neoptera</taxon>
        <taxon>Endopterygota</taxon>
        <taxon>Lepidoptera</taxon>
        <taxon>Glossata</taxon>
        <taxon>Ditrysia</taxon>
        <taxon>Tineoidea</taxon>
        <taxon>Psychidae</taxon>
        <taxon>Oiketicinae</taxon>
        <taxon>Eumeta</taxon>
    </lineage>
</organism>
<evidence type="ECO:0000256" key="1">
    <source>
        <dbReference type="SAM" id="MobiDB-lite"/>
    </source>
</evidence>
<dbReference type="Proteomes" id="UP000299102">
    <property type="component" value="Unassembled WGS sequence"/>
</dbReference>
<feature type="region of interest" description="Disordered" evidence="1">
    <location>
        <begin position="1"/>
        <end position="47"/>
    </location>
</feature>
<name>A0A4C1TZK6_EUMVA</name>
<gene>
    <name evidence="2" type="ORF">EVAR_79843_1</name>
</gene>
<evidence type="ECO:0000313" key="2">
    <source>
        <dbReference type="EMBL" id="GBP19244.1"/>
    </source>
</evidence>
<proteinExistence type="predicted"/>
<dbReference type="EMBL" id="BGZK01000106">
    <property type="protein sequence ID" value="GBP19244.1"/>
    <property type="molecule type" value="Genomic_DNA"/>
</dbReference>
<sequence>MKSWSKDKQAPHVIAKPESACPDRRGPGRCAGRGRARGARGPRGGGRKAVIGAVSRVSCRWEIRFGRAPSPVFISLLFEKLTE</sequence>
<keyword evidence="3" id="KW-1185">Reference proteome</keyword>
<dbReference type="AlphaFoldDB" id="A0A4C1TZK6"/>